<dbReference type="Proteomes" id="UP001596457">
    <property type="component" value="Unassembled WGS sequence"/>
</dbReference>
<dbReference type="EMBL" id="JBHTBZ010000004">
    <property type="protein sequence ID" value="MFC7459143.1"/>
    <property type="molecule type" value="Genomic_DNA"/>
</dbReference>
<sequence length="94" mass="9409">MKPITTATLLAAALASAACVTQPLAQKGGGAVDTTGWSCSARGMVMGRYGGGDDAYIQLIGDKQGGNYPVKPIQGSATVSGITGNGTPFTCTQR</sequence>
<reference evidence="3" key="1">
    <citation type="journal article" date="2019" name="Int. J. Syst. Evol. Microbiol.">
        <title>The Global Catalogue of Microorganisms (GCM) 10K type strain sequencing project: providing services to taxonomists for standard genome sequencing and annotation.</title>
        <authorList>
            <consortium name="The Broad Institute Genomics Platform"/>
            <consortium name="The Broad Institute Genome Sequencing Center for Infectious Disease"/>
            <person name="Wu L."/>
            <person name="Ma J."/>
        </authorList>
    </citation>
    <scope>NUCLEOTIDE SEQUENCE [LARGE SCALE GENOMIC DNA]</scope>
    <source>
        <strain evidence="3">CCUG 53903</strain>
    </source>
</reference>
<dbReference type="RefSeq" id="WP_382198238.1">
    <property type="nucleotide sequence ID" value="NZ_JBHTBZ010000004.1"/>
</dbReference>
<keyword evidence="1" id="KW-0732">Signal</keyword>
<evidence type="ECO:0000256" key="1">
    <source>
        <dbReference type="SAM" id="SignalP"/>
    </source>
</evidence>
<organism evidence="2 3">
    <name type="scientific">Hydrogenophaga defluvii</name>
    <dbReference type="NCBI Taxonomy" id="249410"/>
    <lineage>
        <taxon>Bacteria</taxon>
        <taxon>Pseudomonadati</taxon>
        <taxon>Pseudomonadota</taxon>
        <taxon>Betaproteobacteria</taxon>
        <taxon>Burkholderiales</taxon>
        <taxon>Comamonadaceae</taxon>
        <taxon>Hydrogenophaga</taxon>
    </lineage>
</organism>
<evidence type="ECO:0000313" key="3">
    <source>
        <dbReference type="Proteomes" id="UP001596457"/>
    </source>
</evidence>
<comment type="caution">
    <text evidence="2">The sequence shown here is derived from an EMBL/GenBank/DDBJ whole genome shotgun (WGS) entry which is preliminary data.</text>
</comment>
<dbReference type="PROSITE" id="PS51257">
    <property type="entry name" value="PROKAR_LIPOPROTEIN"/>
    <property type="match status" value="1"/>
</dbReference>
<accession>A0ABW2S6U1</accession>
<feature type="signal peptide" evidence="1">
    <location>
        <begin position="1"/>
        <end position="17"/>
    </location>
</feature>
<feature type="chain" id="PRO_5047226285" description="Lipoprotein" evidence="1">
    <location>
        <begin position="18"/>
        <end position="94"/>
    </location>
</feature>
<keyword evidence="3" id="KW-1185">Reference proteome</keyword>
<evidence type="ECO:0000313" key="2">
    <source>
        <dbReference type="EMBL" id="MFC7459143.1"/>
    </source>
</evidence>
<proteinExistence type="predicted"/>
<evidence type="ECO:0008006" key="4">
    <source>
        <dbReference type="Google" id="ProtNLM"/>
    </source>
</evidence>
<name>A0ABW2S6U1_9BURK</name>
<gene>
    <name evidence="2" type="ORF">ACFQU0_01730</name>
</gene>
<protein>
    <recommendedName>
        <fullName evidence="4">Lipoprotein</fullName>
    </recommendedName>
</protein>